<dbReference type="Pfam" id="PF08838">
    <property type="entry name" value="DUF1811"/>
    <property type="match status" value="1"/>
</dbReference>
<dbReference type="InterPro" id="IPR036289">
    <property type="entry name" value="YfhH"/>
</dbReference>
<organism evidence="1 2">
    <name type="scientific">Sutcliffiella cohnii</name>
    <dbReference type="NCBI Taxonomy" id="33932"/>
    <lineage>
        <taxon>Bacteria</taxon>
        <taxon>Bacillati</taxon>
        <taxon>Bacillota</taxon>
        <taxon>Bacilli</taxon>
        <taxon>Bacillales</taxon>
        <taxon>Bacillaceae</taxon>
        <taxon>Sutcliffiella</taxon>
    </lineage>
</organism>
<evidence type="ECO:0000313" key="2">
    <source>
        <dbReference type="Proteomes" id="UP000215224"/>
    </source>
</evidence>
<dbReference type="STRING" id="1314751.GCA_001591425_04783"/>
<dbReference type="Proteomes" id="UP000215224">
    <property type="component" value="Chromosome"/>
</dbReference>
<evidence type="ECO:0000313" key="1">
    <source>
        <dbReference type="EMBL" id="AST90271.1"/>
    </source>
</evidence>
<dbReference type="KEGG" id="bcoh:BC6307_02710"/>
<reference evidence="1 2" key="1">
    <citation type="submission" date="2016-12" db="EMBL/GenBank/DDBJ databases">
        <title>The whole genome sequencing and assembly of Bacillus cohnii DSM 6307T strain.</title>
        <authorList>
            <person name="Lee Y.-J."/>
            <person name="Yi H."/>
            <person name="Bahn Y.-S."/>
            <person name="Kim J.F."/>
            <person name="Lee D.-W."/>
        </authorList>
    </citation>
    <scope>NUCLEOTIDE SEQUENCE [LARGE SCALE GENOMIC DNA]</scope>
    <source>
        <strain evidence="1 2">DSM 6307</strain>
    </source>
</reference>
<dbReference type="InterPro" id="IPR014938">
    <property type="entry name" value="YfhH-like"/>
</dbReference>
<accession>A0A223KLB0</accession>
<protein>
    <recommendedName>
        <fullName evidence="3">DUF1811 domain-containing protein</fullName>
    </recommendedName>
</protein>
<dbReference type="RefSeq" id="WP_066421434.1">
    <property type="nucleotide sequence ID" value="NZ_CP018866.1"/>
</dbReference>
<dbReference type="Gene3D" id="2.30.30.340">
    <property type="entry name" value="Hypothetical protein YfhH like domains"/>
    <property type="match status" value="1"/>
</dbReference>
<gene>
    <name evidence="1" type="ORF">BC6307_02710</name>
</gene>
<keyword evidence="2" id="KW-1185">Reference proteome</keyword>
<sequence>MEMQKRYSELSSHELRQEIATLKEKARKAEQLGIVNEYAVLERKILMAQAYMLHPDEYKPGEVYELEGDPGVFFEIDYMNGIFAWGRRIHNNVVSKEQEGIPISMFLKK</sequence>
<proteinExistence type="predicted"/>
<dbReference type="AlphaFoldDB" id="A0A223KLB0"/>
<name>A0A223KLB0_9BACI</name>
<dbReference type="EMBL" id="CP018866">
    <property type="protein sequence ID" value="AST90271.1"/>
    <property type="molecule type" value="Genomic_DNA"/>
</dbReference>
<evidence type="ECO:0008006" key="3">
    <source>
        <dbReference type="Google" id="ProtNLM"/>
    </source>
</evidence>
<dbReference type="SUPFAM" id="SSF101697">
    <property type="entry name" value="Hypothetical protein YfhH"/>
    <property type="match status" value="1"/>
</dbReference>
<dbReference type="Gene3D" id="1.10.287.880">
    <property type="entry name" value="Hypothetical protein YfhH domain"/>
    <property type="match status" value="1"/>
</dbReference>